<dbReference type="KEGG" id="cat:CA2559_05625"/>
<evidence type="ECO:0000313" key="2">
    <source>
        <dbReference type="Proteomes" id="UP000002297"/>
    </source>
</evidence>
<evidence type="ECO:0000313" key="1">
    <source>
        <dbReference type="EMBL" id="EAP88214.1"/>
    </source>
</evidence>
<name>A3U7J7_CROAH</name>
<dbReference type="GeneID" id="89452913"/>
<proteinExistence type="predicted"/>
<gene>
    <name evidence="1" type="ordered locus">CA2559_05625</name>
</gene>
<dbReference type="RefSeq" id="WP_013186889.1">
    <property type="nucleotide sequence ID" value="NC_014230.1"/>
</dbReference>
<protein>
    <submittedName>
        <fullName evidence="1">Uncharacterized protein</fullName>
    </submittedName>
</protein>
<accession>A3U7J7</accession>
<dbReference type="STRING" id="216432.CA2559_05625"/>
<dbReference type="HOGENOM" id="CLU_123801_0_0_10"/>
<dbReference type="AlphaFoldDB" id="A3U7J7"/>
<reference evidence="1 2" key="1">
    <citation type="journal article" date="2010" name="J. Bacteriol.">
        <title>The complete genome sequence of Croceibacter atlanticus HTCC2559T.</title>
        <authorList>
            <person name="Oh H.M."/>
            <person name="Kang I."/>
            <person name="Ferriera S."/>
            <person name="Giovannoni S.J."/>
            <person name="Cho J.C."/>
        </authorList>
    </citation>
    <scope>NUCLEOTIDE SEQUENCE [LARGE SCALE GENOMIC DNA]</scope>
    <source>
        <strain evidence="2">ATCC BAA-628 / HTCC2559 / KCTC 12090</strain>
    </source>
</reference>
<dbReference type="Proteomes" id="UP000002297">
    <property type="component" value="Chromosome"/>
</dbReference>
<sequence>MLCLCFNLSSCVDDVDFEQGEAFTFYQNNTISLVFFEVDDLDFTNPVNNGYVTDVTRLDFLDDGFIQENLVALELYIEYNNTFSQDFNTTLTFLSEADEEKYPINFVINGSPDGTVEQTIHIEQVPVNMLDSIRQSIKLQVEIELIDNGMPIQGDLSLRSKADFTLEVGGESTGG</sequence>
<dbReference type="EMBL" id="CP002046">
    <property type="protein sequence ID" value="EAP88214.1"/>
    <property type="molecule type" value="Genomic_DNA"/>
</dbReference>
<keyword evidence="2" id="KW-1185">Reference proteome</keyword>
<organism evidence="1 2">
    <name type="scientific">Croceibacter atlanticus (strain ATCC BAA-628 / JCM 21780 / CIP 108009 / IAM 15332 / KCTC 12090 / HTCC2559)</name>
    <dbReference type="NCBI Taxonomy" id="216432"/>
    <lineage>
        <taxon>Bacteria</taxon>
        <taxon>Pseudomonadati</taxon>
        <taxon>Bacteroidota</taxon>
        <taxon>Flavobacteriia</taxon>
        <taxon>Flavobacteriales</taxon>
        <taxon>Flavobacteriaceae</taxon>
        <taxon>Croceibacter</taxon>
    </lineage>
</organism>